<protein>
    <submittedName>
        <fullName evidence="1">Glycoside hydrolase family 3 protein</fullName>
    </submittedName>
</protein>
<comment type="caution">
    <text evidence="1">The sequence shown here is derived from an EMBL/GenBank/DDBJ whole genome shotgun (WGS) entry which is preliminary data.</text>
</comment>
<evidence type="ECO:0000313" key="2">
    <source>
        <dbReference type="Proteomes" id="UP001497680"/>
    </source>
</evidence>
<keyword evidence="1" id="KW-0378">Hydrolase</keyword>
<gene>
    <name evidence="1" type="ORF">F4821DRAFT_218820</name>
</gene>
<evidence type="ECO:0000313" key="1">
    <source>
        <dbReference type="EMBL" id="KAI6082260.1"/>
    </source>
</evidence>
<proteinExistence type="predicted"/>
<reference evidence="1 2" key="1">
    <citation type="journal article" date="2022" name="New Phytol.">
        <title>Ecological generalism drives hyperdiversity of secondary metabolite gene clusters in xylarialean endophytes.</title>
        <authorList>
            <person name="Franco M.E.E."/>
            <person name="Wisecaver J.H."/>
            <person name="Arnold A.E."/>
            <person name="Ju Y.M."/>
            <person name="Slot J.C."/>
            <person name="Ahrendt S."/>
            <person name="Moore L.P."/>
            <person name="Eastman K.E."/>
            <person name="Scott K."/>
            <person name="Konkel Z."/>
            <person name="Mondo S.J."/>
            <person name="Kuo A."/>
            <person name="Hayes R.D."/>
            <person name="Haridas S."/>
            <person name="Andreopoulos B."/>
            <person name="Riley R."/>
            <person name="LaButti K."/>
            <person name="Pangilinan J."/>
            <person name="Lipzen A."/>
            <person name="Amirebrahimi M."/>
            <person name="Yan J."/>
            <person name="Adam C."/>
            <person name="Keymanesh K."/>
            <person name="Ng V."/>
            <person name="Louie K."/>
            <person name="Northen T."/>
            <person name="Drula E."/>
            <person name="Henrissat B."/>
            <person name="Hsieh H.M."/>
            <person name="Youens-Clark K."/>
            <person name="Lutzoni F."/>
            <person name="Miadlikowska J."/>
            <person name="Eastwood D.C."/>
            <person name="Hamelin R.C."/>
            <person name="Grigoriev I.V."/>
            <person name="U'Ren J.M."/>
        </authorList>
    </citation>
    <scope>NUCLEOTIDE SEQUENCE [LARGE SCALE GENOMIC DNA]</scope>
    <source>
        <strain evidence="1 2">ER1909</strain>
    </source>
</reference>
<name>A0ACC0CPD1_9PEZI</name>
<keyword evidence="2" id="KW-1185">Reference proteome</keyword>
<organism evidence="1 2">
    <name type="scientific">Hypoxylon rubiginosum</name>
    <dbReference type="NCBI Taxonomy" id="110542"/>
    <lineage>
        <taxon>Eukaryota</taxon>
        <taxon>Fungi</taxon>
        <taxon>Dikarya</taxon>
        <taxon>Ascomycota</taxon>
        <taxon>Pezizomycotina</taxon>
        <taxon>Sordariomycetes</taxon>
        <taxon>Xylariomycetidae</taxon>
        <taxon>Xylariales</taxon>
        <taxon>Hypoxylaceae</taxon>
        <taxon>Hypoxylon</taxon>
    </lineage>
</organism>
<dbReference type="EMBL" id="MU394375">
    <property type="protein sequence ID" value="KAI6082260.1"/>
    <property type="molecule type" value="Genomic_DNA"/>
</dbReference>
<accession>A0ACC0CPD1</accession>
<dbReference type="Proteomes" id="UP001497680">
    <property type="component" value="Unassembled WGS sequence"/>
</dbReference>
<sequence length="812" mass="86183">MNVSSLWSPIPLDLNALSAAPTLLSNMHAMFPIFLYVLTGLAAWGSGVGTAAQSVITEDVEFYGQSPPVYPSPNATGTGDWAESYSKAQALVAQMTLEEKVNLTGGISADSSCSGIIPAIERLNFTGLCLSDAGNGVRTTNFASSWASGISVGASWNRDLAYKRAVGMAGEFRAKGVHIALGPIVGPLGRIASSGRNWEGFSNDPYLCGALAFDTVTGIQSIGVQTSTKHFIANEQETNRNPEDNVTAVSANIDDKTIHELYLWPFQDAVKAGTANIMCSYNRVNNSYGCGNSKTQNGLLKTELGFQGFVVSDWGAQHAGVATALAGLDMVMPSASPYWSSNLTNAVNNGSVPESRIDDMATRIVAAWYKLGQDQGFPALGVGMPGELASPHQRVIAKSPGNKDILLQGAVESHVLLKNTNNALPLKSPKLISLFGYSAKSFDGYTPNAGGWNGGQESLAPADLIPNGDDVTHTQIAANGTLISGGGSGANMPAYVSSPADGLSQRAYEDDTSLWWDFHSGNPDVDQSSDACIVVGNAFASEGWDRVGLHDDFTDALITNVASQCNNTIVVFHNAGVRLVDQFIDHPNVTALIFAHLPGQDSGRALTSILYGDVNPSGKLPYSVPRNESDYGPLQNATQPDGIYELFPQSDFSEGVYIDYRAFDAKNITPRYEFGFGLSYTTFEFSELQVAAVADADTSSYPSKPIVEGGHEDLWDTVARVSATVTNTGSVAGAEVAQLYVGIPNGPVKQLRGFAKPVLEPGEAAVVDFELTRRDLSTWDVVAQNWLLQEGEYGVFVGSSSRDLPLTGSLSV</sequence>